<dbReference type="SMART" id="SM00881">
    <property type="entry name" value="CoA_binding"/>
    <property type="match status" value="1"/>
</dbReference>
<dbReference type="Gene3D" id="3.40.50.720">
    <property type="entry name" value="NAD(P)-binding Rossmann-like Domain"/>
    <property type="match status" value="1"/>
</dbReference>
<protein>
    <submittedName>
        <fullName evidence="8">Acetyl-CoA synthetase</fullName>
    </submittedName>
</protein>
<dbReference type="GO" id="GO:0005524">
    <property type="term" value="F:ATP binding"/>
    <property type="evidence" value="ECO:0007669"/>
    <property type="project" value="UniProtKB-UniRule"/>
</dbReference>
<dbReference type="GO" id="GO:0016747">
    <property type="term" value="F:acyltransferase activity, transferring groups other than amino-acyl groups"/>
    <property type="evidence" value="ECO:0007669"/>
    <property type="project" value="InterPro"/>
</dbReference>
<sequence length="903" mass="97079">MKPHYLTPLFSPRSVAVIGASDTPGSVGQAVFTSLVAGNFQGKLYPVNLNRKVVGGFPAYASVRQIDAAIDLAVVATPIRALPAVMRECGRHGVKTMLLAKDFSDSVPLERELLAESLALARRHGIRVLGPVVLGMMRPVAGLLASSYSGKVRPGNLALVAQSSALCAAMLDWADSKDIGFSSVVPLGEALDVDFGEVLDFLVADPFTQGILLHVHHIHDARRFMSALRAAGRVKPVVVIKSGRFEEGDDGLGVLARRVDSGEVFDAALARAGVLKVSTIAQLFTAAKVLAANYRVQGPRLAIVVNGVGPGVLAADSAIRLGVELATLAEPTIALLNDALPRNWSRGNPVDIIGDASPMRYRTAVKACLDDPGVDGVLVIFTPQAGTDHLSTAQLMVGLQREASKPIFLSWLGEAKVSESRELFSKARCAHFRAPEYAIEVFQSLAAYHHNQQLLLQTPGPLEGKREEPDLAGARALIRTALAEGRSILAEREAKAVLAAFNIPVNPSALAHSDDEAASLAEAMGYPVVLKIDSPDILYKSDVGGVELNIGNEIALREAYHVIVTRARLARPEARIDGVTVQPMRKRRYGRELVVGVVHDETFGPVMTFGAGGVAVDLLHDQTIALPPLNGFLADAMIDRTRIGKTLAGFKHLPAVDRDALREVMLRVSEMVCELPEIREIDINPLLVDADGAVVLDARLALAAAPANGKRYGHMAIMPYPSDKVKSLTLRDGTPVSVRPVRPEDAQMQQAFVAGLSEESRYNRYMSSIKQLSQQMLVRFTQLDYDREMGLSMVRERADGGEEQLAIARYVTDPDNESCEFALVVADAWQGRGIGPVLMTMLFDAARDQGLKLMHGEVLAGNKAMLKLMHALGFEVKPHPEDRSLAVVSKRLSGDAPGGSTGE</sequence>
<gene>
    <name evidence="8" type="ORF">AVW16_10635</name>
</gene>
<dbReference type="InterPro" id="IPR016181">
    <property type="entry name" value="Acyl_CoA_acyltransferase"/>
</dbReference>
<dbReference type="Gene3D" id="3.30.470.20">
    <property type="entry name" value="ATP-grasp fold, B domain"/>
    <property type="match status" value="1"/>
</dbReference>
<keyword evidence="9" id="KW-1185">Reference proteome</keyword>
<name>A0A165FCS6_9NEIS</name>
<dbReference type="AlphaFoldDB" id="A0A165FCS6"/>
<dbReference type="FunFam" id="3.30.1490.20:FF:000020">
    <property type="entry name" value="Protein lysine acetyltransferase"/>
    <property type="match status" value="1"/>
</dbReference>
<dbReference type="InterPro" id="IPR043938">
    <property type="entry name" value="Ligase_CoA_dom"/>
</dbReference>
<organism evidence="8 9">
    <name type="scientific">Crenobacter luteus</name>
    <dbReference type="NCBI Taxonomy" id="1452487"/>
    <lineage>
        <taxon>Bacteria</taxon>
        <taxon>Pseudomonadati</taxon>
        <taxon>Pseudomonadota</taxon>
        <taxon>Betaproteobacteria</taxon>
        <taxon>Neisseriales</taxon>
        <taxon>Neisseriaceae</taxon>
        <taxon>Crenobacter</taxon>
    </lineage>
</organism>
<dbReference type="SUPFAM" id="SSF55729">
    <property type="entry name" value="Acyl-CoA N-acyltransferases (Nat)"/>
    <property type="match status" value="1"/>
</dbReference>
<dbReference type="Gene3D" id="3.40.630.30">
    <property type="match status" value="1"/>
</dbReference>
<dbReference type="SUPFAM" id="SSF56059">
    <property type="entry name" value="Glutathione synthetase ATP-binding domain-like"/>
    <property type="match status" value="1"/>
</dbReference>
<feature type="domain" description="ATP-grasp" evidence="6">
    <location>
        <begin position="495"/>
        <end position="531"/>
    </location>
</feature>
<dbReference type="InterPro" id="IPR036291">
    <property type="entry name" value="NAD(P)-bd_dom_sf"/>
</dbReference>
<dbReference type="SUPFAM" id="SSF51735">
    <property type="entry name" value="NAD(P)-binding Rossmann-fold domains"/>
    <property type="match status" value="1"/>
</dbReference>
<dbReference type="SUPFAM" id="SSF52210">
    <property type="entry name" value="Succinyl-CoA synthetase domains"/>
    <property type="match status" value="2"/>
</dbReference>
<dbReference type="Pfam" id="PF13380">
    <property type="entry name" value="CoA_binding_2"/>
    <property type="match status" value="1"/>
</dbReference>
<proteinExistence type="inferred from homology"/>
<dbReference type="InterPro" id="IPR000182">
    <property type="entry name" value="GNAT_dom"/>
</dbReference>
<dbReference type="Proteomes" id="UP000076625">
    <property type="component" value="Unassembled WGS sequence"/>
</dbReference>
<evidence type="ECO:0000313" key="9">
    <source>
        <dbReference type="Proteomes" id="UP000076625"/>
    </source>
</evidence>
<dbReference type="InterPro" id="IPR013815">
    <property type="entry name" value="ATP_grasp_subdomain_1"/>
</dbReference>
<accession>A0A165FCS6</accession>
<dbReference type="Pfam" id="PF13607">
    <property type="entry name" value="Succ_CoA_lig"/>
    <property type="match status" value="1"/>
</dbReference>
<comment type="caution">
    <text evidence="8">The sequence shown here is derived from an EMBL/GenBank/DDBJ whole genome shotgun (WGS) entry which is preliminary data.</text>
</comment>
<dbReference type="Pfam" id="PF19045">
    <property type="entry name" value="Ligase_CoA_2"/>
    <property type="match status" value="1"/>
</dbReference>
<dbReference type="PANTHER" id="PTHR43334:SF1">
    <property type="entry name" value="3-HYDROXYPROPIONATE--COA LIGASE [ADP-FORMING]"/>
    <property type="match status" value="1"/>
</dbReference>
<evidence type="ECO:0000256" key="3">
    <source>
        <dbReference type="ARBA" id="ARBA00022840"/>
    </source>
</evidence>
<dbReference type="PANTHER" id="PTHR43334">
    <property type="entry name" value="ACETATE--COA LIGASE [ADP-FORMING]"/>
    <property type="match status" value="1"/>
</dbReference>
<dbReference type="GO" id="GO:0046872">
    <property type="term" value="F:metal ion binding"/>
    <property type="evidence" value="ECO:0007669"/>
    <property type="project" value="InterPro"/>
</dbReference>
<evidence type="ECO:0000259" key="6">
    <source>
        <dbReference type="PROSITE" id="PS50975"/>
    </source>
</evidence>
<dbReference type="Gene3D" id="3.30.1490.20">
    <property type="entry name" value="ATP-grasp fold, A domain"/>
    <property type="match status" value="1"/>
</dbReference>
<dbReference type="EMBL" id="LQQU01000017">
    <property type="protein sequence ID" value="KZE32832.1"/>
    <property type="molecule type" value="Genomic_DNA"/>
</dbReference>
<dbReference type="InterPro" id="IPR032875">
    <property type="entry name" value="Succ_CoA_lig_flav_dom"/>
</dbReference>
<dbReference type="OrthoDB" id="9807426at2"/>
<dbReference type="InterPro" id="IPR011761">
    <property type="entry name" value="ATP-grasp"/>
</dbReference>
<dbReference type="Pfam" id="PF13549">
    <property type="entry name" value="ATP-grasp_5"/>
    <property type="match status" value="1"/>
</dbReference>
<dbReference type="RefSeq" id="WP_066611816.1">
    <property type="nucleotide sequence ID" value="NZ_LQQU01000017.1"/>
</dbReference>
<dbReference type="Pfam" id="PF00583">
    <property type="entry name" value="Acetyltransf_1"/>
    <property type="match status" value="1"/>
</dbReference>
<dbReference type="InterPro" id="IPR016102">
    <property type="entry name" value="Succinyl-CoA_synth-like"/>
</dbReference>
<keyword evidence="3 5" id="KW-0067">ATP-binding</keyword>
<comment type="similarity">
    <text evidence="4">In the N-terminal section; belongs to the acetate CoA ligase alpha subunit family.</text>
</comment>
<keyword evidence="2 5" id="KW-0547">Nucleotide-binding</keyword>
<dbReference type="Gene3D" id="3.40.50.261">
    <property type="entry name" value="Succinyl-CoA synthetase domains"/>
    <property type="match status" value="2"/>
</dbReference>
<dbReference type="PROSITE" id="PS50975">
    <property type="entry name" value="ATP_GRASP"/>
    <property type="match status" value="1"/>
</dbReference>
<dbReference type="GO" id="GO:0043758">
    <property type="term" value="F:acetate-CoA ligase (ADP-forming) activity"/>
    <property type="evidence" value="ECO:0007669"/>
    <property type="project" value="InterPro"/>
</dbReference>
<dbReference type="InterPro" id="IPR003781">
    <property type="entry name" value="CoA-bd"/>
</dbReference>
<feature type="domain" description="N-acetyltransferase" evidence="7">
    <location>
        <begin position="736"/>
        <end position="895"/>
    </location>
</feature>
<evidence type="ECO:0000256" key="1">
    <source>
        <dbReference type="ARBA" id="ARBA00022598"/>
    </source>
</evidence>
<reference evidence="9" key="1">
    <citation type="submission" date="2016-01" db="EMBL/GenBank/DDBJ databases">
        <title>Draft genome of Chromobacterium sp. F49.</title>
        <authorList>
            <person name="Hong K.W."/>
        </authorList>
    </citation>
    <scope>NUCLEOTIDE SEQUENCE [LARGE SCALE GENOMIC DNA]</scope>
    <source>
        <strain evidence="9">CN10</strain>
    </source>
</reference>
<keyword evidence="1" id="KW-0436">Ligase</keyword>
<evidence type="ECO:0000256" key="2">
    <source>
        <dbReference type="ARBA" id="ARBA00022741"/>
    </source>
</evidence>
<evidence type="ECO:0000313" key="8">
    <source>
        <dbReference type="EMBL" id="KZE32832.1"/>
    </source>
</evidence>
<dbReference type="PROSITE" id="PS51186">
    <property type="entry name" value="GNAT"/>
    <property type="match status" value="1"/>
</dbReference>
<evidence type="ECO:0000256" key="4">
    <source>
        <dbReference type="ARBA" id="ARBA00060888"/>
    </source>
</evidence>
<evidence type="ECO:0000256" key="5">
    <source>
        <dbReference type="PROSITE-ProRule" id="PRU00409"/>
    </source>
</evidence>
<dbReference type="InterPro" id="IPR051538">
    <property type="entry name" value="Acyl-CoA_Synth/Transferase"/>
</dbReference>
<evidence type="ECO:0000259" key="7">
    <source>
        <dbReference type="PROSITE" id="PS51186"/>
    </source>
</evidence>
<dbReference type="STRING" id="1452487.AVW16_10635"/>